<proteinExistence type="predicted"/>
<protein>
    <submittedName>
        <fullName evidence="1">Autophagy-related protein 3</fullName>
    </submittedName>
</protein>
<evidence type="ECO:0000313" key="1">
    <source>
        <dbReference type="EMBL" id="KAJ6832518.1"/>
    </source>
</evidence>
<sequence length="148" mass="16438">MASVTVADTILVSNEDDILKCALHLFVLMPTPSFSCTKCSQYRTPSLALHSEICTPFRDTLLLQVIAHTDRGWVSCYARLRSILSSLFCTLPRGLRRTRNRSKIDSRSENEAPETLLGLQMNRSASEFDMAPQKLDLASSTSPISLTS</sequence>
<gene>
    <name evidence="1" type="ORF">M6B38_344130</name>
</gene>
<reference evidence="1" key="1">
    <citation type="journal article" date="2023" name="GigaByte">
        <title>Genome assembly of the bearded iris, Iris pallida Lam.</title>
        <authorList>
            <person name="Bruccoleri R.E."/>
            <person name="Oakeley E.J."/>
            <person name="Faust A.M.E."/>
            <person name="Altorfer M."/>
            <person name="Dessus-Babus S."/>
            <person name="Burckhardt D."/>
            <person name="Oertli M."/>
            <person name="Naumann U."/>
            <person name="Petersen F."/>
            <person name="Wong J."/>
        </authorList>
    </citation>
    <scope>NUCLEOTIDE SEQUENCE</scope>
    <source>
        <strain evidence="1">GSM-AAB239-AS_SAM_17_03QT</strain>
    </source>
</reference>
<comment type="caution">
    <text evidence="1">The sequence shown here is derived from an EMBL/GenBank/DDBJ whole genome shotgun (WGS) entry which is preliminary data.</text>
</comment>
<evidence type="ECO:0000313" key="2">
    <source>
        <dbReference type="Proteomes" id="UP001140949"/>
    </source>
</evidence>
<organism evidence="1 2">
    <name type="scientific">Iris pallida</name>
    <name type="common">Sweet iris</name>
    <dbReference type="NCBI Taxonomy" id="29817"/>
    <lineage>
        <taxon>Eukaryota</taxon>
        <taxon>Viridiplantae</taxon>
        <taxon>Streptophyta</taxon>
        <taxon>Embryophyta</taxon>
        <taxon>Tracheophyta</taxon>
        <taxon>Spermatophyta</taxon>
        <taxon>Magnoliopsida</taxon>
        <taxon>Liliopsida</taxon>
        <taxon>Asparagales</taxon>
        <taxon>Iridaceae</taxon>
        <taxon>Iridoideae</taxon>
        <taxon>Irideae</taxon>
        <taxon>Iris</taxon>
    </lineage>
</organism>
<name>A0AAX6GW32_IRIPA</name>
<dbReference type="EMBL" id="JANAVB010016191">
    <property type="protein sequence ID" value="KAJ6832518.1"/>
    <property type="molecule type" value="Genomic_DNA"/>
</dbReference>
<keyword evidence="2" id="KW-1185">Reference proteome</keyword>
<dbReference type="Proteomes" id="UP001140949">
    <property type="component" value="Unassembled WGS sequence"/>
</dbReference>
<dbReference type="AlphaFoldDB" id="A0AAX6GW32"/>
<reference evidence="1" key="2">
    <citation type="submission" date="2023-04" db="EMBL/GenBank/DDBJ databases">
        <authorList>
            <person name="Bruccoleri R.E."/>
            <person name="Oakeley E.J."/>
            <person name="Faust A.-M."/>
            <person name="Dessus-Babus S."/>
            <person name="Altorfer M."/>
            <person name="Burckhardt D."/>
            <person name="Oertli M."/>
            <person name="Naumann U."/>
            <person name="Petersen F."/>
            <person name="Wong J."/>
        </authorList>
    </citation>
    <scope>NUCLEOTIDE SEQUENCE</scope>
    <source>
        <strain evidence="1">GSM-AAB239-AS_SAM_17_03QT</strain>
        <tissue evidence="1">Leaf</tissue>
    </source>
</reference>
<accession>A0AAX6GW32</accession>